<evidence type="ECO:0000313" key="2">
    <source>
        <dbReference type="EMBL" id="SFE63176.1"/>
    </source>
</evidence>
<organism evidence="2 3">
    <name type="scientific">Streptomyces mirabilis</name>
    <dbReference type="NCBI Taxonomy" id="68239"/>
    <lineage>
        <taxon>Bacteria</taxon>
        <taxon>Bacillati</taxon>
        <taxon>Actinomycetota</taxon>
        <taxon>Actinomycetes</taxon>
        <taxon>Kitasatosporales</taxon>
        <taxon>Streptomycetaceae</taxon>
        <taxon>Streptomyces</taxon>
    </lineage>
</organism>
<sequence>MAVPVEAAEAEHSAPATTDPPAPRLRFAPARHRAARALLPVAVALLLTAAHEARPAPYGDRLIAHTRVAHGHGTRQPPLRATKAAVEAYDGTTGHPRWTYAREGRRPVAVLPARGHAIALWDDGLVTDTARGDGSAVRWHRALPGAAGWLADHGAGGVLRPLGTRMLAVITPRRVAAYRIADGDLRWTLPARYGCSFAPERALRHGEALLIAQPCATGDSWTTELVAVDDLGRITPHRTPLGNVWQGERHSAGHAHPGKVVARPR</sequence>
<feature type="region of interest" description="Disordered" evidence="1">
    <location>
        <begin position="242"/>
        <end position="265"/>
    </location>
</feature>
<dbReference type="InterPro" id="IPR011047">
    <property type="entry name" value="Quinoprotein_ADH-like_sf"/>
</dbReference>
<proteinExistence type="predicted"/>
<feature type="region of interest" description="Disordered" evidence="1">
    <location>
        <begin position="1"/>
        <end position="25"/>
    </location>
</feature>
<protein>
    <recommendedName>
        <fullName evidence="4">PQQ-like domain-containing protein</fullName>
    </recommendedName>
</protein>
<reference evidence="2 3" key="1">
    <citation type="submission" date="2016-10" db="EMBL/GenBank/DDBJ databases">
        <authorList>
            <person name="de Groot N.N."/>
        </authorList>
    </citation>
    <scope>NUCLEOTIDE SEQUENCE [LARGE SCALE GENOMIC DNA]</scope>
    <source>
        <strain evidence="2 3">OK461</strain>
    </source>
</reference>
<dbReference type="RefSeq" id="WP_075026142.1">
    <property type="nucleotide sequence ID" value="NZ_FONR01000002.1"/>
</dbReference>
<evidence type="ECO:0000256" key="1">
    <source>
        <dbReference type="SAM" id="MobiDB-lite"/>
    </source>
</evidence>
<accession>A0A1I2C428</accession>
<evidence type="ECO:0008006" key="4">
    <source>
        <dbReference type="Google" id="ProtNLM"/>
    </source>
</evidence>
<feature type="compositionally biased region" description="Basic residues" evidence="1">
    <location>
        <begin position="252"/>
        <end position="265"/>
    </location>
</feature>
<dbReference type="Proteomes" id="UP000181942">
    <property type="component" value="Unassembled WGS sequence"/>
</dbReference>
<evidence type="ECO:0000313" key="3">
    <source>
        <dbReference type="Proteomes" id="UP000181942"/>
    </source>
</evidence>
<dbReference type="Gene3D" id="2.130.10.10">
    <property type="entry name" value="YVTN repeat-like/Quinoprotein amine dehydrogenase"/>
    <property type="match status" value="1"/>
</dbReference>
<dbReference type="AlphaFoldDB" id="A0A1I2C428"/>
<gene>
    <name evidence="2" type="ORF">SAMN02787118_10260</name>
</gene>
<dbReference type="SUPFAM" id="SSF50998">
    <property type="entry name" value="Quinoprotein alcohol dehydrogenase-like"/>
    <property type="match status" value="1"/>
</dbReference>
<dbReference type="EMBL" id="FONR01000002">
    <property type="protein sequence ID" value="SFE63176.1"/>
    <property type="molecule type" value="Genomic_DNA"/>
</dbReference>
<name>A0A1I2C428_9ACTN</name>
<dbReference type="InterPro" id="IPR015943">
    <property type="entry name" value="WD40/YVTN_repeat-like_dom_sf"/>
</dbReference>